<gene>
    <name evidence="2" type="ORF">GCM10012275_03260</name>
</gene>
<name>A0A8J3FTM4_9PSEU</name>
<organism evidence="2 3">
    <name type="scientific">Longimycelium tulufanense</name>
    <dbReference type="NCBI Taxonomy" id="907463"/>
    <lineage>
        <taxon>Bacteria</taxon>
        <taxon>Bacillati</taxon>
        <taxon>Actinomycetota</taxon>
        <taxon>Actinomycetes</taxon>
        <taxon>Pseudonocardiales</taxon>
        <taxon>Pseudonocardiaceae</taxon>
        <taxon>Longimycelium</taxon>
    </lineage>
</organism>
<dbReference type="AlphaFoldDB" id="A0A8J3FTM4"/>
<comment type="caution">
    <text evidence="2">The sequence shown here is derived from an EMBL/GenBank/DDBJ whole genome shotgun (WGS) entry which is preliminary data.</text>
</comment>
<sequence>MAAWRIPDEVLAGAEDSPWVLPRHVFTGRTDEQIAHPGGASFTAAHSALVPPGSVLDIGAGAGAASLPLADRATEITAVDTDQQLLAEFRRRAEPRNVAARTVVGQWPDVADQVEPVDVVLCHHVVFNVAELGPFVEALTAHARRLVVVELTERHPLTALNPLWRHLHGIERPTGPTYADAVAVLAELGIHPDVVRWRRPPRAEHPDFTTLLDITRRRLCLPRSRTDDVAAALAELGYDRGTTPDLGSSGDDVVTVTWRP</sequence>
<dbReference type="SUPFAM" id="SSF53335">
    <property type="entry name" value="S-adenosyl-L-methionine-dependent methyltransferases"/>
    <property type="match status" value="1"/>
</dbReference>
<dbReference type="Pfam" id="PF13649">
    <property type="entry name" value="Methyltransf_25"/>
    <property type="match status" value="1"/>
</dbReference>
<feature type="domain" description="Methyltransferase" evidence="1">
    <location>
        <begin position="55"/>
        <end position="139"/>
    </location>
</feature>
<keyword evidence="3" id="KW-1185">Reference proteome</keyword>
<dbReference type="InterPro" id="IPR029063">
    <property type="entry name" value="SAM-dependent_MTases_sf"/>
</dbReference>
<evidence type="ECO:0000313" key="2">
    <source>
        <dbReference type="EMBL" id="GGM35343.1"/>
    </source>
</evidence>
<accession>A0A8J3FTM4</accession>
<reference evidence="2" key="1">
    <citation type="journal article" date="2014" name="Int. J. Syst. Evol. Microbiol.">
        <title>Complete genome sequence of Corynebacterium casei LMG S-19264T (=DSM 44701T), isolated from a smear-ripened cheese.</title>
        <authorList>
            <consortium name="US DOE Joint Genome Institute (JGI-PGF)"/>
            <person name="Walter F."/>
            <person name="Albersmeier A."/>
            <person name="Kalinowski J."/>
            <person name="Ruckert C."/>
        </authorList>
    </citation>
    <scope>NUCLEOTIDE SEQUENCE</scope>
    <source>
        <strain evidence="2">CGMCC 4.5737</strain>
    </source>
</reference>
<evidence type="ECO:0000313" key="3">
    <source>
        <dbReference type="Proteomes" id="UP000637578"/>
    </source>
</evidence>
<dbReference type="Gene3D" id="3.40.50.150">
    <property type="entry name" value="Vaccinia Virus protein VP39"/>
    <property type="match status" value="1"/>
</dbReference>
<reference evidence="2" key="2">
    <citation type="submission" date="2020-09" db="EMBL/GenBank/DDBJ databases">
        <authorList>
            <person name="Sun Q."/>
            <person name="Zhou Y."/>
        </authorList>
    </citation>
    <scope>NUCLEOTIDE SEQUENCE</scope>
    <source>
        <strain evidence="2">CGMCC 4.5737</strain>
    </source>
</reference>
<proteinExistence type="predicted"/>
<evidence type="ECO:0000259" key="1">
    <source>
        <dbReference type="Pfam" id="PF13649"/>
    </source>
</evidence>
<protein>
    <recommendedName>
        <fullName evidence="1">Methyltransferase domain-containing protein</fullName>
    </recommendedName>
</protein>
<dbReference type="Proteomes" id="UP000637578">
    <property type="component" value="Unassembled WGS sequence"/>
</dbReference>
<dbReference type="CDD" id="cd02440">
    <property type="entry name" value="AdoMet_MTases"/>
    <property type="match status" value="1"/>
</dbReference>
<dbReference type="InterPro" id="IPR041698">
    <property type="entry name" value="Methyltransf_25"/>
</dbReference>
<dbReference type="EMBL" id="BMMK01000001">
    <property type="protein sequence ID" value="GGM35343.1"/>
    <property type="molecule type" value="Genomic_DNA"/>
</dbReference>